<dbReference type="SUPFAM" id="SSF103473">
    <property type="entry name" value="MFS general substrate transporter"/>
    <property type="match status" value="1"/>
</dbReference>
<name>A0A8H3EAI4_9AGAM</name>
<evidence type="ECO:0000313" key="7">
    <source>
        <dbReference type="EMBL" id="CAE7228816.1"/>
    </source>
</evidence>
<evidence type="ECO:0000256" key="5">
    <source>
        <dbReference type="ARBA" id="ARBA00023136"/>
    </source>
</evidence>
<reference evidence="7" key="1">
    <citation type="submission" date="2021-01" db="EMBL/GenBank/DDBJ databases">
        <authorList>
            <person name="Kaushik A."/>
        </authorList>
    </citation>
    <scope>NUCLEOTIDE SEQUENCE</scope>
    <source>
        <strain evidence="7">AG5</strain>
    </source>
</reference>
<evidence type="ECO:0000256" key="2">
    <source>
        <dbReference type="ARBA" id="ARBA00022448"/>
    </source>
</evidence>
<dbReference type="EMBL" id="CAJNJQ010006460">
    <property type="protein sequence ID" value="CAE7228816.1"/>
    <property type="molecule type" value="Genomic_DNA"/>
</dbReference>
<comment type="caution">
    <text evidence="7">The sequence shown here is derived from an EMBL/GenBank/DDBJ whole genome shotgun (WGS) entry which is preliminary data.</text>
</comment>
<dbReference type="GO" id="GO:0016020">
    <property type="term" value="C:membrane"/>
    <property type="evidence" value="ECO:0007669"/>
    <property type="project" value="UniProtKB-SubCell"/>
</dbReference>
<feature type="transmembrane region" description="Helical" evidence="6">
    <location>
        <begin position="51"/>
        <end position="72"/>
    </location>
</feature>
<keyword evidence="2" id="KW-0813">Transport</keyword>
<accession>A0A8H3EAI4</accession>
<dbReference type="AlphaFoldDB" id="A0A8H3EAI4"/>
<feature type="transmembrane region" description="Helical" evidence="6">
    <location>
        <begin position="84"/>
        <end position="107"/>
    </location>
</feature>
<dbReference type="Proteomes" id="UP000663827">
    <property type="component" value="Unassembled WGS sequence"/>
</dbReference>
<dbReference type="InterPro" id="IPR036259">
    <property type="entry name" value="MFS_trans_sf"/>
</dbReference>
<organism evidence="7 8">
    <name type="scientific">Rhizoctonia solani</name>
    <dbReference type="NCBI Taxonomy" id="456999"/>
    <lineage>
        <taxon>Eukaryota</taxon>
        <taxon>Fungi</taxon>
        <taxon>Dikarya</taxon>
        <taxon>Basidiomycota</taxon>
        <taxon>Agaricomycotina</taxon>
        <taxon>Agaricomycetes</taxon>
        <taxon>Cantharellales</taxon>
        <taxon>Ceratobasidiaceae</taxon>
        <taxon>Rhizoctonia</taxon>
    </lineage>
</organism>
<evidence type="ECO:0000256" key="3">
    <source>
        <dbReference type="ARBA" id="ARBA00022692"/>
    </source>
</evidence>
<comment type="subcellular location">
    <subcellularLocation>
        <location evidence="1">Membrane</location>
        <topology evidence="1">Multi-pass membrane protein</topology>
    </subcellularLocation>
</comment>
<proteinExistence type="predicted"/>
<protein>
    <submittedName>
        <fullName evidence="7">Uncharacterized protein</fullName>
    </submittedName>
</protein>
<feature type="transmembrane region" description="Helical" evidence="6">
    <location>
        <begin position="119"/>
        <end position="136"/>
    </location>
</feature>
<feature type="transmembrane region" description="Helical" evidence="6">
    <location>
        <begin position="200"/>
        <end position="219"/>
    </location>
</feature>
<keyword evidence="4 6" id="KW-1133">Transmembrane helix</keyword>
<keyword evidence="5 6" id="KW-0472">Membrane</keyword>
<evidence type="ECO:0000313" key="8">
    <source>
        <dbReference type="Proteomes" id="UP000663827"/>
    </source>
</evidence>
<feature type="transmembrane region" description="Helical" evidence="6">
    <location>
        <begin position="225"/>
        <end position="243"/>
    </location>
</feature>
<dbReference type="PANTHER" id="PTHR23504:SF15">
    <property type="entry name" value="MAJOR FACILITATOR SUPERFAMILY (MFS) PROFILE DOMAIN-CONTAINING PROTEIN"/>
    <property type="match status" value="1"/>
</dbReference>
<feature type="non-terminal residue" evidence="7">
    <location>
        <position position="249"/>
    </location>
</feature>
<feature type="transmembrane region" description="Helical" evidence="6">
    <location>
        <begin position="156"/>
        <end position="180"/>
    </location>
</feature>
<gene>
    <name evidence="7" type="ORF">RDB_LOCUS181162</name>
</gene>
<evidence type="ECO:0000256" key="4">
    <source>
        <dbReference type="ARBA" id="ARBA00022989"/>
    </source>
</evidence>
<sequence>VGVDELPKKSPSETDALLVTDEEEQEEQAHDWSVRELLKLPELRQLYRSSVILSFLAEAYVVVFVLFSYTGIQYGGLGFDPAEIGFVLAVAGAISFSLQLLVLPMLLRQGKPTKMFKTCMTLWPIGYAIPPVLNIIARMSSGNGRYPIGTAASAAIWAGIWIAQMLTKTAGMAYAMNMIIARQSAPDRRALGTTNGLNQFFMCAARMFAPVTVSTLFALSSEHNWLGGHLVWLVMVVLSVLGWKASAWD</sequence>
<evidence type="ECO:0000256" key="1">
    <source>
        <dbReference type="ARBA" id="ARBA00004141"/>
    </source>
</evidence>
<evidence type="ECO:0000256" key="6">
    <source>
        <dbReference type="SAM" id="Phobius"/>
    </source>
</evidence>
<keyword evidence="3 6" id="KW-0812">Transmembrane</keyword>
<dbReference type="Gene3D" id="1.20.1250.20">
    <property type="entry name" value="MFS general substrate transporter like domains"/>
    <property type="match status" value="1"/>
</dbReference>
<dbReference type="PANTHER" id="PTHR23504">
    <property type="entry name" value="MAJOR FACILITATOR SUPERFAMILY DOMAIN-CONTAINING PROTEIN 10"/>
    <property type="match status" value="1"/>
</dbReference>